<proteinExistence type="predicted"/>
<evidence type="ECO:0000259" key="1">
    <source>
        <dbReference type="Pfam" id="PF14297"/>
    </source>
</evidence>
<comment type="caution">
    <text evidence="2">The sequence shown here is derived from an EMBL/GenBank/DDBJ whole genome shotgun (WGS) entry which is preliminary data.</text>
</comment>
<reference evidence="4 5" key="1">
    <citation type="journal article" date="2016" name="ISME J.">
        <title>Chasing the elusive Euryarchaeota class WSA2: genomes reveal a uniquely fastidious methyl-reducing methanogen.</title>
        <authorList>
            <person name="Nobu M.K."/>
            <person name="Narihiro T."/>
            <person name="Kuroda K."/>
            <person name="Mei R."/>
            <person name="Liu W.T."/>
        </authorList>
    </citation>
    <scope>NUCLEOTIDE SEQUENCE [LARGE SCALE GENOMIC DNA]</scope>
    <source>
        <strain evidence="2">B15fssc0709_Meth_Bin003</strain>
        <strain evidence="3">U1lsi0528_Bin055</strain>
    </source>
</reference>
<dbReference type="Proteomes" id="UP000091929">
    <property type="component" value="Unassembled WGS sequence"/>
</dbReference>
<evidence type="ECO:0000313" key="2">
    <source>
        <dbReference type="EMBL" id="KYC47847.1"/>
    </source>
</evidence>
<evidence type="ECO:0000313" key="4">
    <source>
        <dbReference type="Proteomes" id="UP000075398"/>
    </source>
</evidence>
<sequence length="361" mass="41805">MARPIDKTVKWFPHEYTMRLDIKIRRLRAKFGWDKGYSLYNMVLEELCNSDYVETPFTGESREETIDLWADSFGCPRDLLANFMDESIKIGAFVINERGNLTSEGLKKRMSKLFSKRIYNAERLSNTRANENLDFRLDDEKVESNKAPLGDGVQPYEPSKSKNSYEKMPWLEEKNIVKVEKTGGNLERLILKGGDIVFRVNGTEYITAQSMVRAFLQRFEKVLKVKPAPSWDGACKRLLQEFTPDELLGVFDAIVENEFFRKAIQSPVKLLNTRKSDGVRWIDVIRNETNGKSNKFSGERFDNKPQPKPTVLVIPYKGNYLRVSIATLKKEMEKASSDFKNAVVDRLREYYSEKEIQSMLN</sequence>
<accession>A0A150IS82</accession>
<feature type="domain" description="Lin1244/Lin1753-like N-terminal" evidence="1">
    <location>
        <begin position="11"/>
        <end position="105"/>
    </location>
</feature>
<dbReference type="EMBL" id="LNGC01000004">
    <property type="protein sequence ID" value="KYC53550.1"/>
    <property type="molecule type" value="Genomic_DNA"/>
</dbReference>
<accession>A0A150J8L6</accession>
<dbReference type="InterPro" id="IPR025400">
    <property type="entry name" value="Lin1244/Lin1753-like_N"/>
</dbReference>
<evidence type="ECO:0000313" key="3">
    <source>
        <dbReference type="EMBL" id="KYC53550.1"/>
    </source>
</evidence>
<dbReference type="Proteomes" id="UP000075398">
    <property type="component" value="Unassembled WGS sequence"/>
</dbReference>
<organism evidence="2 5">
    <name type="scientific">Candidatus Methanofastidiosum methylothiophilum</name>
    <dbReference type="NCBI Taxonomy" id="1705564"/>
    <lineage>
        <taxon>Archaea</taxon>
        <taxon>Methanobacteriati</taxon>
        <taxon>Methanobacteriota</taxon>
        <taxon>Stenosarchaea group</taxon>
        <taxon>Candidatus Methanofastidiosia</taxon>
        <taxon>Candidatus Methanofastidiosales</taxon>
        <taxon>Candidatus Methanofastidiosaceae</taxon>
        <taxon>Candidatus Methanofastidiosum</taxon>
    </lineage>
</organism>
<dbReference type="AlphaFoldDB" id="A0A150IS82"/>
<protein>
    <recommendedName>
        <fullName evidence="1">Lin1244/Lin1753-like N-terminal domain-containing protein</fullName>
    </recommendedName>
</protein>
<name>A0A150IS82_9EURY</name>
<dbReference type="Pfam" id="PF14297">
    <property type="entry name" value="Lin1244_N"/>
    <property type="match status" value="1"/>
</dbReference>
<gene>
    <name evidence="3" type="ORF">AMQ22_00221</name>
    <name evidence="2" type="ORF">APG11_00822</name>
</gene>
<dbReference type="EMBL" id="LNGF01000015">
    <property type="protein sequence ID" value="KYC47847.1"/>
    <property type="molecule type" value="Genomic_DNA"/>
</dbReference>
<evidence type="ECO:0000313" key="5">
    <source>
        <dbReference type="Proteomes" id="UP000091929"/>
    </source>
</evidence>